<dbReference type="AlphaFoldDB" id="A0A811S1D3"/>
<organism evidence="2 3">
    <name type="scientific">Miscanthus lutarioriparius</name>
    <dbReference type="NCBI Taxonomy" id="422564"/>
    <lineage>
        <taxon>Eukaryota</taxon>
        <taxon>Viridiplantae</taxon>
        <taxon>Streptophyta</taxon>
        <taxon>Embryophyta</taxon>
        <taxon>Tracheophyta</taxon>
        <taxon>Spermatophyta</taxon>
        <taxon>Magnoliopsida</taxon>
        <taxon>Liliopsida</taxon>
        <taxon>Poales</taxon>
        <taxon>Poaceae</taxon>
        <taxon>PACMAD clade</taxon>
        <taxon>Panicoideae</taxon>
        <taxon>Andropogonodae</taxon>
        <taxon>Andropogoneae</taxon>
        <taxon>Saccharinae</taxon>
        <taxon>Miscanthus</taxon>
    </lineage>
</organism>
<feature type="compositionally biased region" description="Basic residues" evidence="1">
    <location>
        <begin position="25"/>
        <end position="37"/>
    </location>
</feature>
<evidence type="ECO:0000313" key="2">
    <source>
        <dbReference type="EMBL" id="CAD6334853.1"/>
    </source>
</evidence>
<comment type="caution">
    <text evidence="2">The sequence shown here is derived from an EMBL/GenBank/DDBJ whole genome shotgun (WGS) entry which is preliminary data.</text>
</comment>
<protein>
    <submittedName>
        <fullName evidence="2">Uncharacterized protein</fullName>
    </submittedName>
</protein>
<reference evidence="2" key="1">
    <citation type="submission" date="2020-10" db="EMBL/GenBank/DDBJ databases">
        <authorList>
            <person name="Han B."/>
            <person name="Lu T."/>
            <person name="Zhao Q."/>
            <person name="Huang X."/>
            <person name="Zhao Y."/>
        </authorList>
    </citation>
    <scope>NUCLEOTIDE SEQUENCE</scope>
</reference>
<evidence type="ECO:0000313" key="3">
    <source>
        <dbReference type="Proteomes" id="UP000604825"/>
    </source>
</evidence>
<feature type="region of interest" description="Disordered" evidence="1">
    <location>
        <begin position="1"/>
        <end position="113"/>
    </location>
</feature>
<dbReference type="Proteomes" id="UP000604825">
    <property type="component" value="Unassembled WGS sequence"/>
</dbReference>
<sequence>MQPPPLSFMSSRRRFASYRGGSGGSKRRRPARLHAARVARGSRAAAPVGDRGGCLPVPSGRPGPRLFRPAAPRQRRPPKQRCAPNFSPRCGSKSAVRTPSDGGPKAAAVPKAAADPATLVSTLLMASSSFLDQHQANSRNTWQHKTTEDLAAAEKEFEDLQPYELPKAEMVDLVQ</sequence>
<proteinExistence type="predicted"/>
<name>A0A811S1D3_9POAL</name>
<dbReference type="EMBL" id="CAJGYO010000017">
    <property type="protein sequence ID" value="CAD6334853.1"/>
    <property type="molecule type" value="Genomic_DNA"/>
</dbReference>
<feature type="compositionally biased region" description="Low complexity" evidence="1">
    <location>
        <begin position="101"/>
        <end position="113"/>
    </location>
</feature>
<accession>A0A811S1D3</accession>
<gene>
    <name evidence="2" type="ORF">NCGR_LOCUS58951</name>
</gene>
<keyword evidence="3" id="KW-1185">Reference proteome</keyword>
<evidence type="ECO:0000256" key="1">
    <source>
        <dbReference type="SAM" id="MobiDB-lite"/>
    </source>
</evidence>